<dbReference type="InterPro" id="IPR027417">
    <property type="entry name" value="P-loop_NTPase"/>
</dbReference>
<feature type="region of interest" description="Disordered" evidence="6">
    <location>
        <begin position="589"/>
        <end position="617"/>
    </location>
</feature>
<sequence length="807" mass="88897">MSFLQRHVRTAIQLAKSKARGRLQPQQGFSSLLPQTRLESARLVTYAARNEKAVTHHASRPAFAHAFIRTFASSSLSYQALEACAEVEAGAPIEVEAHHEPDTSHLFASLKGKLSEPVFRAITQKPFGYKEMSEVQQRVLNLLPEIAESPDAIGLAQDDKKGRDLLVKARTGTGKTLAFLIPAIEARLKAIERVSKGDFPDSWRELLRRNRPELNLDSLEPAELRKISRQFGENTVGTLILSPTRELATQIATEARKLLSHRSDMGVQLLVGGANRSQQVREWRNSRPDIVVATPGRILDLASDVSMVREALKGCQTLVLDEADTLLEMGFRDSITSIIEHLPQAGKERHTMLFSATVSPDIRRIARASLDKNHRFIDCVPAGEENTHKHIPQFVSVLDNPTDQIPYVLSLVAHDQIVNAGKSKVIIFTPTTRMTQLLASLVKSMRRNLPLGSFGCQTYEIHSKKEQSSRFRTSSNFRADKSGGSVLITSDVSARGVDYPGTTRVIQIGVPPNKDGYIHRIGRTGRAGASGRADIVLLPFEEAWVNTQLDDLPIQRLNASSFGKELDAVTAKWEEDPNSFLTEDIKAALRRQPDSRSNRGRGSRRTPAPIGYHDQPKPIVAPLAGRVSLENYRTKVQEAITELDPEDIKETFVSQLGFYLGRVPEMRISKSQVLEEMKSWAVAVGSLTEPPYLSPAFLNKVGLGGSGGGRGGRGGDGRSGFGSRAGGRGGFERGSGGRGGFDRNGRGAFDRDGRSGGYGRSPERWSERDSSRQSSYSDRGSSRASRPQSTYHRLESSPRHGSREHQE</sequence>
<dbReference type="InterPro" id="IPR014001">
    <property type="entry name" value="Helicase_ATP-bd"/>
</dbReference>
<keyword evidence="4 5" id="KW-0694">RNA-binding</keyword>
<comment type="similarity">
    <text evidence="5">Belongs to the DEAD box helicase family.</text>
</comment>
<dbReference type="HOGENOM" id="CLU_003041_26_6_1"/>
<feature type="region of interest" description="Disordered" evidence="6">
    <location>
        <begin position="708"/>
        <end position="807"/>
    </location>
</feature>
<accession>A0A066VVM2</accession>
<dbReference type="SUPFAM" id="SSF52540">
    <property type="entry name" value="P-loop containing nucleoside triphosphate hydrolases"/>
    <property type="match status" value="1"/>
</dbReference>
<evidence type="ECO:0000256" key="6">
    <source>
        <dbReference type="SAM" id="MobiDB-lite"/>
    </source>
</evidence>
<evidence type="ECO:0000256" key="3">
    <source>
        <dbReference type="ARBA" id="ARBA00022840"/>
    </source>
</evidence>
<feature type="compositionally biased region" description="Gly residues" evidence="6">
    <location>
        <begin position="708"/>
        <end position="739"/>
    </location>
</feature>
<feature type="compositionally biased region" description="Basic and acidic residues" evidence="6">
    <location>
        <begin position="740"/>
        <end position="754"/>
    </location>
</feature>
<comment type="function">
    <text evidence="5">RNA helicase.</text>
</comment>
<dbReference type="PROSITE" id="PS51192">
    <property type="entry name" value="HELICASE_ATP_BIND_1"/>
    <property type="match status" value="1"/>
</dbReference>
<dbReference type="OMA" id="REAMTAC"/>
<evidence type="ECO:0000259" key="8">
    <source>
        <dbReference type="PROSITE" id="PS51194"/>
    </source>
</evidence>
<dbReference type="InterPro" id="IPR001650">
    <property type="entry name" value="Helicase_C-like"/>
</dbReference>
<feature type="domain" description="Helicase C-terminal" evidence="8">
    <location>
        <begin position="413"/>
        <end position="574"/>
    </location>
</feature>
<feature type="compositionally biased region" description="Basic and acidic residues" evidence="6">
    <location>
        <begin position="761"/>
        <end position="771"/>
    </location>
</feature>
<dbReference type="CDD" id="cd18787">
    <property type="entry name" value="SF2_C_DEAD"/>
    <property type="match status" value="1"/>
</dbReference>
<evidence type="ECO:0000256" key="5">
    <source>
        <dbReference type="RuleBase" id="RU365068"/>
    </source>
</evidence>
<evidence type="ECO:0000256" key="4">
    <source>
        <dbReference type="ARBA" id="ARBA00022884"/>
    </source>
</evidence>
<dbReference type="Pfam" id="PF00271">
    <property type="entry name" value="Helicase_C"/>
    <property type="match status" value="1"/>
</dbReference>
<evidence type="ECO:0000259" key="7">
    <source>
        <dbReference type="PROSITE" id="PS51192"/>
    </source>
</evidence>
<dbReference type="PANTHER" id="PTHR24031">
    <property type="entry name" value="RNA HELICASE"/>
    <property type="match status" value="1"/>
</dbReference>
<keyword evidence="2 5" id="KW-0378">Hydrolase</keyword>
<gene>
    <name evidence="9" type="ORF">K437DRAFT_256496</name>
</gene>
<dbReference type="GO" id="GO:0005524">
    <property type="term" value="F:ATP binding"/>
    <property type="evidence" value="ECO:0007669"/>
    <property type="project" value="UniProtKB-UniRule"/>
</dbReference>
<dbReference type="EMBL" id="JMSN01000040">
    <property type="protein sequence ID" value="KDN45772.1"/>
    <property type="molecule type" value="Genomic_DNA"/>
</dbReference>
<keyword evidence="3 5" id="KW-0067">ATP-binding</keyword>
<dbReference type="GO" id="GO:0003723">
    <property type="term" value="F:RNA binding"/>
    <property type="evidence" value="ECO:0007669"/>
    <property type="project" value="UniProtKB-UniRule"/>
</dbReference>
<dbReference type="Proteomes" id="UP000027361">
    <property type="component" value="Unassembled WGS sequence"/>
</dbReference>
<keyword evidence="1 5" id="KW-0547">Nucleotide-binding</keyword>
<evidence type="ECO:0000313" key="9">
    <source>
        <dbReference type="EMBL" id="KDN45772.1"/>
    </source>
</evidence>
<dbReference type="AlphaFoldDB" id="A0A066VVM2"/>
<organism evidence="9 10">
    <name type="scientific">Tilletiaria anomala (strain ATCC 24038 / CBS 436.72 / UBC 951)</name>
    <dbReference type="NCBI Taxonomy" id="1037660"/>
    <lineage>
        <taxon>Eukaryota</taxon>
        <taxon>Fungi</taxon>
        <taxon>Dikarya</taxon>
        <taxon>Basidiomycota</taxon>
        <taxon>Ustilaginomycotina</taxon>
        <taxon>Exobasidiomycetes</taxon>
        <taxon>Georgefischeriales</taxon>
        <taxon>Tilletiariaceae</taxon>
        <taxon>Tilletiaria</taxon>
    </lineage>
</organism>
<dbReference type="EC" id="3.6.4.13" evidence="5"/>
<feature type="compositionally biased region" description="Low complexity" evidence="6">
    <location>
        <begin position="772"/>
        <end position="786"/>
    </location>
</feature>
<keyword evidence="5" id="KW-0347">Helicase</keyword>
<dbReference type="Gene3D" id="3.40.50.300">
    <property type="entry name" value="P-loop containing nucleotide triphosphate hydrolases"/>
    <property type="match status" value="2"/>
</dbReference>
<feature type="compositionally biased region" description="Basic and acidic residues" evidence="6">
    <location>
        <begin position="792"/>
        <end position="807"/>
    </location>
</feature>
<dbReference type="Pfam" id="PF00270">
    <property type="entry name" value="DEAD"/>
    <property type="match status" value="1"/>
</dbReference>
<dbReference type="FunCoup" id="A0A066VVM2">
    <property type="interactions" value="172"/>
</dbReference>
<comment type="domain">
    <text evidence="5">The Q motif is unique to and characteristic of the DEAD box family of RNA helicases and controls ATP binding and hydrolysis.</text>
</comment>
<evidence type="ECO:0000256" key="2">
    <source>
        <dbReference type="ARBA" id="ARBA00022801"/>
    </source>
</evidence>
<dbReference type="PROSITE" id="PS51194">
    <property type="entry name" value="HELICASE_CTER"/>
    <property type="match status" value="1"/>
</dbReference>
<evidence type="ECO:0000313" key="10">
    <source>
        <dbReference type="Proteomes" id="UP000027361"/>
    </source>
</evidence>
<dbReference type="GO" id="GO:0016787">
    <property type="term" value="F:hydrolase activity"/>
    <property type="evidence" value="ECO:0007669"/>
    <property type="project" value="UniProtKB-KW"/>
</dbReference>
<keyword evidence="10" id="KW-1185">Reference proteome</keyword>
<name>A0A066VVM2_TILAU</name>
<dbReference type="InterPro" id="IPR011545">
    <property type="entry name" value="DEAD/DEAH_box_helicase_dom"/>
</dbReference>
<comment type="catalytic activity">
    <reaction evidence="5">
        <text>ATP + H2O = ADP + phosphate + H(+)</text>
        <dbReference type="Rhea" id="RHEA:13065"/>
        <dbReference type="ChEBI" id="CHEBI:15377"/>
        <dbReference type="ChEBI" id="CHEBI:15378"/>
        <dbReference type="ChEBI" id="CHEBI:30616"/>
        <dbReference type="ChEBI" id="CHEBI:43474"/>
        <dbReference type="ChEBI" id="CHEBI:456216"/>
        <dbReference type="EC" id="3.6.4.13"/>
    </reaction>
</comment>
<protein>
    <recommendedName>
        <fullName evidence="5">ATP-dependent RNA helicase</fullName>
        <ecNumber evidence="5">3.6.4.13</ecNumber>
    </recommendedName>
</protein>
<reference evidence="9 10" key="1">
    <citation type="submission" date="2014-05" db="EMBL/GenBank/DDBJ databases">
        <title>Draft genome sequence of a rare smut relative, Tilletiaria anomala UBC 951.</title>
        <authorList>
            <consortium name="DOE Joint Genome Institute"/>
            <person name="Toome M."/>
            <person name="Kuo A."/>
            <person name="Henrissat B."/>
            <person name="Lipzen A."/>
            <person name="Tritt A."/>
            <person name="Yoshinaga Y."/>
            <person name="Zane M."/>
            <person name="Barry K."/>
            <person name="Grigoriev I.V."/>
            <person name="Spatafora J.W."/>
            <person name="Aimea M.C."/>
        </authorList>
    </citation>
    <scope>NUCLEOTIDE SEQUENCE [LARGE SCALE GENOMIC DNA]</scope>
    <source>
        <strain evidence="9 10">UBC 951</strain>
    </source>
</reference>
<proteinExistence type="inferred from homology"/>
<dbReference type="STRING" id="1037660.A0A066VVM2"/>
<evidence type="ECO:0000256" key="1">
    <source>
        <dbReference type="ARBA" id="ARBA00022741"/>
    </source>
</evidence>
<comment type="caution">
    <text evidence="9">The sequence shown here is derived from an EMBL/GenBank/DDBJ whole genome shotgun (WGS) entry which is preliminary data.</text>
</comment>
<dbReference type="OrthoDB" id="193716at2759"/>
<feature type="domain" description="Helicase ATP-binding" evidence="7">
    <location>
        <begin position="156"/>
        <end position="376"/>
    </location>
</feature>
<dbReference type="SMART" id="SM00487">
    <property type="entry name" value="DEXDc"/>
    <property type="match status" value="1"/>
</dbReference>
<dbReference type="InParanoid" id="A0A066VVM2"/>
<dbReference type="RefSeq" id="XP_013243309.1">
    <property type="nucleotide sequence ID" value="XM_013387855.1"/>
</dbReference>
<dbReference type="SMART" id="SM00490">
    <property type="entry name" value="HELICc"/>
    <property type="match status" value="1"/>
</dbReference>
<dbReference type="GeneID" id="25264437"/>
<dbReference type="GO" id="GO:0003724">
    <property type="term" value="F:RNA helicase activity"/>
    <property type="evidence" value="ECO:0007669"/>
    <property type="project" value="UniProtKB-EC"/>
</dbReference>